<accession>A0A6A4VHP8</accession>
<name>A0A6A4VHP8_AMPAM</name>
<evidence type="ECO:0000313" key="3">
    <source>
        <dbReference type="Proteomes" id="UP000440578"/>
    </source>
</evidence>
<gene>
    <name evidence="2" type="ORF">FJT64_001175</name>
</gene>
<evidence type="ECO:0000256" key="1">
    <source>
        <dbReference type="SAM" id="MobiDB-lite"/>
    </source>
</evidence>
<keyword evidence="3" id="KW-1185">Reference proteome</keyword>
<organism evidence="2 3">
    <name type="scientific">Amphibalanus amphitrite</name>
    <name type="common">Striped barnacle</name>
    <name type="synonym">Balanus amphitrite</name>
    <dbReference type="NCBI Taxonomy" id="1232801"/>
    <lineage>
        <taxon>Eukaryota</taxon>
        <taxon>Metazoa</taxon>
        <taxon>Ecdysozoa</taxon>
        <taxon>Arthropoda</taxon>
        <taxon>Crustacea</taxon>
        <taxon>Multicrustacea</taxon>
        <taxon>Cirripedia</taxon>
        <taxon>Thoracica</taxon>
        <taxon>Thoracicalcarea</taxon>
        <taxon>Balanomorpha</taxon>
        <taxon>Balanoidea</taxon>
        <taxon>Balanidae</taxon>
        <taxon>Amphibalaninae</taxon>
        <taxon>Amphibalanus</taxon>
    </lineage>
</organism>
<sequence length="359" mass="38813">MLIRALLTIDTMTIHRSDDCHDDHYCKSHKCVAKGLFGDACHRNHHCHSGRCSDINKCVICKHRYDCGPGKFCTMDGICKRLRQLYEPCSSHRECASDRCSHNGFCVNCQSTAECGTKERCFAGRCRPRQPLGGACLEDGDCLSELCHRRECVGCHQRSCARGSYCADDGMCRAKLQAGECCRSSLSCRSGACVPHMGGGRSSALRLRPPGSPTNTTTFITNNGTSLSSVRDRNSTIITNTNFTSTTTPEGTVNTTSTKTFSTTINANFNTNVTNSNSNTNITSVTVNPDGSTNVTIISTIDPRNRTANGTTANGRNPNGANGTTNEVSVDPFDTPDSQRSEVGLVWAQNTQPGLKQAD</sequence>
<feature type="compositionally biased region" description="Polar residues" evidence="1">
    <location>
        <begin position="348"/>
        <end position="359"/>
    </location>
</feature>
<feature type="compositionally biased region" description="Polar residues" evidence="1">
    <location>
        <begin position="306"/>
        <end position="328"/>
    </location>
</feature>
<dbReference type="AlphaFoldDB" id="A0A6A4VHP8"/>
<reference evidence="2 3" key="1">
    <citation type="submission" date="2019-07" db="EMBL/GenBank/DDBJ databases">
        <title>Draft genome assembly of a fouling barnacle, Amphibalanus amphitrite (Darwin, 1854): The first reference genome for Thecostraca.</title>
        <authorList>
            <person name="Kim W."/>
        </authorList>
    </citation>
    <scope>NUCLEOTIDE SEQUENCE [LARGE SCALE GENOMIC DNA]</scope>
    <source>
        <strain evidence="2">SNU_AA5</strain>
        <tissue evidence="2">Soma without cirri and trophi</tissue>
    </source>
</reference>
<proteinExistence type="predicted"/>
<dbReference type="Proteomes" id="UP000440578">
    <property type="component" value="Unassembled WGS sequence"/>
</dbReference>
<evidence type="ECO:0000313" key="2">
    <source>
        <dbReference type="EMBL" id="KAF0291074.1"/>
    </source>
</evidence>
<dbReference type="EMBL" id="VIIS01001909">
    <property type="protein sequence ID" value="KAF0291074.1"/>
    <property type="molecule type" value="Genomic_DNA"/>
</dbReference>
<protein>
    <submittedName>
        <fullName evidence="2">Uncharacterized protein</fullName>
    </submittedName>
</protein>
<dbReference type="OrthoDB" id="5912242at2759"/>
<comment type="caution">
    <text evidence="2">The sequence shown here is derived from an EMBL/GenBank/DDBJ whole genome shotgun (WGS) entry which is preliminary data.</text>
</comment>
<feature type="region of interest" description="Disordered" evidence="1">
    <location>
        <begin position="303"/>
        <end position="359"/>
    </location>
</feature>